<feature type="region of interest" description="Disordered" evidence="1">
    <location>
        <begin position="1836"/>
        <end position="1881"/>
    </location>
</feature>
<dbReference type="InterPro" id="IPR013935">
    <property type="entry name" value="Trs120_TRAPPC9"/>
</dbReference>
<organism evidence="3 4">
    <name type="scientific">Phytophthora cactorum</name>
    <dbReference type="NCBI Taxonomy" id="29920"/>
    <lineage>
        <taxon>Eukaryota</taxon>
        <taxon>Sar</taxon>
        <taxon>Stramenopiles</taxon>
        <taxon>Oomycota</taxon>
        <taxon>Peronosporomycetes</taxon>
        <taxon>Peronosporales</taxon>
        <taxon>Peronosporaceae</taxon>
        <taxon>Phytophthora</taxon>
    </lineage>
</organism>
<dbReference type="PANTHER" id="PTHR21512:SF5">
    <property type="entry name" value="TRAFFICKING PROTEIN PARTICLE COMPLEX SUBUNIT 9"/>
    <property type="match status" value="1"/>
</dbReference>
<dbReference type="EMBL" id="RCML01000007">
    <property type="protein sequence ID" value="KAG2999675.1"/>
    <property type="molecule type" value="Genomic_DNA"/>
</dbReference>
<accession>A0A8T1GWU0</accession>
<evidence type="ECO:0000313" key="3">
    <source>
        <dbReference type="EMBL" id="KAG2999675.1"/>
    </source>
</evidence>
<dbReference type="GO" id="GO:0005802">
    <property type="term" value="C:trans-Golgi network"/>
    <property type="evidence" value="ECO:0007669"/>
    <property type="project" value="TreeGrafter"/>
</dbReference>
<feature type="compositionally biased region" description="Low complexity" evidence="1">
    <location>
        <begin position="252"/>
        <end position="269"/>
    </location>
</feature>
<comment type="caution">
    <text evidence="3">The sequence shown here is derived from an EMBL/GenBank/DDBJ whole genome shotgun (WGS) entry which is preliminary data.</text>
</comment>
<reference evidence="3" key="1">
    <citation type="submission" date="2018-10" db="EMBL/GenBank/DDBJ databases">
        <title>Effector identification in a new, highly contiguous assembly of the strawberry crown rot pathogen Phytophthora cactorum.</title>
        <authorList>
            <person name="Armitage A.D."/>
            <person name="Nellist C.F."/>
            <person name="Bates H."/>
            <person name="Vickerstaff R.J."/>
            <person name="Harrison R.J."/>
        </authorList>
    </citation>
    <scope>NUCLEOTIDE SEQUENCE</scope>
    <source>
        <strain evidence="3">P415</strain>
    </source>
</reference>
<evidence type="ECO:0000256" key="1">
    <source>
        <dbReference type="SAM" id="MobiDB-lite"/>
    </source>
</evidence>
<dbReference type="VEuPathDB" id="FungiDB:PC110_g10132"/>
<name>A0A8T1GWU0_9STRA</name>
<proteinExistence type="predicted"/>
<gene>
    <name evidence="3" type="ORF">PC118_g638</name>
</gene>
<feature type="compositionally biased region" description="Polar residues" evidence="1">
    <location>
        <begin position="1704"/>
        <end position="1716"/>
    </location>
</feature>
<evidence type="ECO:0000259" key="2">
    <source>
        <dbReference type="Pfam" id="PF08626"/>
    </source>
</evidence>
<sequence>MSSSAPPPRWKRPAEFLVYLVPVGGIPSDLFASYARLLQTHSDLPLRSLTRPGGYAAELSPFRGLDWTGKGSLRFHFVSTAEHVESCDGEDVHASRRVIGALGVCHSPSLTLSGGLRAAHAQFEASVRRFPGLLMHKLFAFEHAFEDVTSSECEGLSDLVMFPVHHELQGTGESTVTLHLQVVMDTLAVNILMALESAIRSATSSAAASGIAKGGDLASVLLDVSVEPQQSQSIQHSASSPLVLSRDTTTFSSASSPSSRSSNSSFSSIPSPLAAGVAALDPRNRRRKRHLARREKLLGDYSVLVSCVSDAMNHYTVAIEMLREEERRSGGAGDALWLAAALEGYVFCLYTEAQSKFSTELVEKASEAVAFYAKAGTTELESLLIENLGWYYANVAMATLTRTAMTGEVKLSESVWIKRLLWDVLERGLMLFPELEPQRQVEFLIQTSRMLETVGHRRRVALFLHEAASLLLARNAPAVDSHLRLLLSPSSVTKGPQRQRDLEAALLLERVAAERLGIQDQRDELPWEVTTQYRRNRRKKPANVTTTPDNSWLIIRFHVLRQLLTIARMLGDALLVGKYCLQLLEMLVWCDSIASVDPPPSSSLLVDHLQQPATALRVTHLPAERAAAGLHAKSGVYFSPPPGIDTRVRRHFINSPSATMSNAAASLQSTLTNTPRILATPRQQFSAAVSAISTKASPAFTPFSHAHSQINGTMTSRAGGIEDRTQGDGREFGGSSVNGDGGNKRVLGGNDGEIDPGAMAEANSVWNLRSRAEIAKLERKLLKIMESDCTALRSSDQVQLPTFLRVDKLKLRSSCNLQHPFLSRETALGMFGMQSASSQQAVKSDFFYSPFEKQKMKRKTGDSGEESDSDDAPAMYEKGFPVYERIELQLTLSNPTGVAVKLQEVRAWVTFAANDGSTNTTANDGFVECYPCLFTLEPYQKRKMVVLGIQPLRVGTFHVRGCFIKAFNIKTSFQLQSPVNIHIVGELPMVSLSLREHGTMALLDGKKTTEPVASKIQIAMFSSETRRCMLRVRSTGNQQITNYRLAVTLQHRRAAKKTCVVYNNLPSATDDISANGRRASEPPDGQIETKTLVLRCGKVVSSPLPLTSGDFVSIPFEVSLRGNYGQQEPVDEDIQIEWSFVYADEAGNSVDAVFYRETKVTLQLVPLPSLLLQSVRLLPCSSEQIPKCRPQRDNAEAATTDHLYCAIMVHVVNPTETTFRFRLHRDFDDSGDATCEAEIGRQCSRRFVVEVPRSQAFSSLVEVLNDLLEMEWETYFGTRGRLLCEEHHVGRIAELEQIKFELLLPPVTFKIQSPLEELASVVAGEGQNGSVSKPKHGRDRSLSLHPLSFFQVTHLPVECRMLQARLFQYVPITVTIQRADSAVSGIDVEVIITEEGEELEKSDHVMVVGLLKTQVRWDEPMDRSAKLHEIQCMFVSEGNFRVTVCGRVLGQDRALSLDNRHFSTSDAVPPTLELTMADGQLTDVAAAASSDTGNEPWVIVQGVQSVLETVHTTTGLPWWTTLLLSGVTVRAAIFPYYVFQIQAMQSEVASSEYFQIRKLLWDELKLNVRPSEEEELRSAIGSHLIEGNEDLRQELAVLVEILTEFQQQNDDIRDALAKRPRIPEPPGRPLLIKKLKLLAAGMLDHSSVAAIQSSKDAEVLDYVLSETSNPYCYRASMTPKMENLPSPRPISGDQADGITLRPGTASSRRPMTSNSQRSVSRGSTISVSSITALFESTEVHRRLNLDEIDGIQEDLREALNEERLLLLEDIDFIQGCLEMEKDLIDDDRRKVAAAKPPPSLSDLQKLRKTLEKTIEDQEVFGKMESILNKANNSGSFGRNRILTPVPPPDLPSYAESPASGRRPLSASPSPSLSRTGSATRVLKIRHIVQESRDEPYLS</sequence>
<dbReference type="InterPro" id="IPR058563">
    <property type="entry name" value="Trs120_TRAPPC9_N"/>
</dbReference>
<feature type="domain" description="Trs120/TRAPPC9 N-terminal" evidence="2">
    <location>
        <begin position="13"/>
        <end position="350"/>
    </location>
</feature>
<dbReference type="Pfam" id="PF15669">
    <property type="entry name" value="CCDC24"/>
    <property type="match status" value="1"/>
</dbReference>
<dbReference type="Pfam" id="PF08626">
    <property type="entry name" value="TRAPPC9-Trs120"/>
    <property type="match status" value="1"/>
</dbReference>
<dbReference type="PANTHER" id="PTHR21512">
    <property type="entry name" value="TRAFFICKING PROTEIN PARTICLE COMPLEX SUBUNIT 9"/>
    <property type="match status" value="1"/>
</dbReference>
<feature type="region of interest" description="Disordered" evidence="1">
    <location>
        <begin position="1678"/>
        <end position="1722"/>
    </location>
</feature>
<dbReference type="Proteomes" id="UP000697107">
    <property type="component" value="Unassembled WGS sequence"/>
</dbReference>
<dbReference type="InterPro" id="IPR031367">
    <property type="entry name" value="CCDC24"/>
</dbReference>
<feature type="compositionally biased region" description="Low complexity" evidence="1">
    <location>
        <begin position="1856"/>
        <end position="1878"/>
    </location>
</feature>
<protein>
    <recommendedName>
        <fullName evidence="2">Trs120/TRAPPC9 N-terminal domain-containing protein</fullName>
    </recommendedName>
</protein>
<feature type="region of interest" description="Disordered" evidence="1">
    <location>
        <begin position="249"/>
        <end position="269"/>
    </location>
</feature>
<evidence type="ECO:0000313" key="4">
    <source>
        <dbReference type="Proteomes" id="UP000697107"/>
    </source>
</evidence>